<dbReference type="GO" id="GO:0031177">
    <property type="term" value="F:phosphopantetheine binding"/>
    <property type="evidence" value="ECO:0007669"/>
    <property type="project" value="InterPro"/>
</dbReference>
<dbReference type="AlphaFoldDB" id="A0A1V3XWS7"/>
<protein>
    <submittedName>
        <fullName evidence="6">Short chain dehydrogenase family protein</fullName>
    </submittedName>
</protein>
<dbReference type="EMBL" id="MVBM01000001">
    <property type="protein sequence ID" value="OOK82951.1"/>
    <property type="molecule type" value="Genomic_DNA"/>
</dbReference>
<dbReference type="InterPro" id="IPR050091">
    <property type="entry name" value="PKS_NRPS_Biosynth_Enz"/>
</dbReference>
<organism evidence="6 7">
    <name type="scientific">Mycobacterium kansasii</name>
    <dbReference type="NCBI Taxonomy" id="1768"/>
    <lineage>
        <taxon>Bacteria</taxon>
        <taxon>Bacillati</taxon>
        <taxon>Actinomycetota</taxon>
        <taxon>Actinomycetes</taxon>
        <taxon>Mycobacteriales</taxon>
        <taxon>Mycobacteriaceae</taxon>
        <taxon>Mycobacterium</taxon>
    </lineage>
</organism>
<dbReference type="InterPro" id="IPR057326">
    <property type="entry name" value="KR_dom"/>
</dbReference>
<dbReference type="GO" id="GO:0071770">
    <property type="term" value="P:DIM/DIP cell wall layer assembly"/>
    <property type="evidence" value="ECO:0007669"/>
    <property type="project" value="TreeGrafter"/>
</dbReference>
<dbReference type="SUPFAM" id="SSF47336">
    <property type="entry name" value="ACP-like"/>
    <property type="match status" value="1"/>
</dbReference>
<evidence type="ECO:0000256" key="1">
    <source>
        <dbReference type="ARBA" id="ARBA00022450"/>
    </source>
</evidence>
<comment type="caution">
    <text evidence="6">The sequence shown here is derived from an EMBL/GenBank/DDBJ whole genome shotgun (WGS) entry which is preliminary data.</text>
</comment>
<dbReference type="Pfam" id="PF00550">
    <property type="entry name" value="PP-binding"/>
    <property type="match status" value="1"/>
</dbReference>
<proteinExistence type="predicted"/>
<dbReference type="Proteomes" id="UP000189229">
    <property type="component" value="Unassembled WGS sequence"/>
</dbReference>
<evidence type="ECO:0000313" key="6">
    <source>
        <dbReference type="EMBL" id="OOK82951.1"/>
    </source>
</evidence>
<evidence type="ECO:0000256" key="3">
    <source>
        <dbReference type="ARBA" id="ARBA00022857"/>
    </source>
</evidence>
<dbReference type="InterPro" id="IPR020806">
    <property type="entry name" value="PKS_PP-bd"/>
</dbReference>
<accession>A0A1V3XWS7</accession>
<reference evidence="6 7" key="1">
    <citation type="submission" date="2017-02" db="EMBL/GenBank/DDBJ databases">
        <title>Complete genome sequences of Mycobacterium kansasii strains isolated from rhesus macaques.</title>
        <authorList>
            <person name="Panda A."/>
            <person name="Nagaraj S."/>
            <person name="Zhao X."/>
            <person name="Tettelin H."/>
            <person name="Detolla L.J."/>
        </authorList>
    </citation>
    <scope>NUCLEOTIDE SEQUENCE [LARGE SCALE GENOMIC DNA]</scope>
    <source>
        <strain evidence="6 7">11-3813</strain>
    </source>
</reference>
<dbReference type="GO" id="GO:0005737">
    <property type="term" value="C:cytoplasm"/>
    <property type="evidence" value="ECO:0007669"/>
    <property type="project" value="TreeGrafter"/>
</dbReference>
<keyword evidence="4" id="KW-0511">Multifunctional enzyme</keyword>
<dbReference type="InterPro" id="IPR036291">
    <property type="entry name" value="NAD(P)-bd_dom_sf"/>
</dbReference>
<dbReference type="SMART" id="SM01294">
    <property type="entry name" value="PKS_PP_betabranch"/>
    <property type="match status" value="1"/>
</dbReference>
<keyword evidence="3" id="KW-0521">NADP</keyword>
<dbReference type="InterPro" id="IPR036736">
    <property type="entry name" value="ACP-like_sf"/>
</dbReference>
<name>A0A1V3XWS7_MYCKA</name>
<feature type="domain" description="Carrier" evidence="5">
    <location>
        <begin position="169"/>
        <end position="245"/>
    </location>
</feature>
<gene>
    <name evidence="6" type="ORF">BZL30_0672</name>
</gene>
<dbReference type="SUPFAM" id="SSF51735">
    <property type="entry name" value="NAD(P)-binding Rossmann-fold domains"/>
    <property type="match status" value="1"/>
</dbReference>
<keyword evidence="2" id="KW-0597">Phosphoprotein</keyword>
<dbReference type="GO" id="GO:0004312">
    <property type="term" value="F:fatty acid synthase activity"/>
    <property type="evidence" value="ECO:0007669"/>
    <property type="project" value="TreeGrafter"/>
</dbReference>
<dbReference type="PROSITE" id="PS00012">
    <property type="entry name" value="PHOSPHOPANTETHEINE"/>
    <property type="match status" value="1"/>
</dbReference>
<dbReference type="GO" id="GO:0005886">
    <property type="term" value="C:plasma membrane"/>
    <property type="evidence" value="ECO:0007669"/>
    <property type="project" value="TreeGrafter"/>
</dbReference>
<evidence type="ECO:0000259" key="5">
    <source>
        <dbReference type="PROSITE" id="PS50075"/>
    </source>
</evidence>
<evidence type="ECO:0000256" key="2">
    <source>
        <dbReference type="ARBA" id="ARBA00022553"/>
    </source>
</evidence>
<dbReference type="SMART" id="SM00823">
    <property type="entry name" value="PKS_PP"/>
    <property type="match status" value="1"/>
</dbReference>
<dbReference type="PANTHER" id="PTHR43775">
    <property type="entry name" value="FATTY ACID SYNTHASE"/>
    <property type="match status" value="1"/>
</dbReference>
<keyword evidence="1" id="KW-0596">Phosphopantetheine</keyword>
<evidence type="ECO:0000313" key="7">
    <source>
        <dbReference type="Proteomes" id="UP000189229"/>
    </source>
</evidence>
<dbReference type="SMART" id="SM00822">
    <property type="entry name" value="PKS_KR"/>
    <property type="match status" value="1"/>
</dbReference>
<dbReference type="InterPro" id="IPR006162">
    <property type="entry name" value="Ppantetheine_attach_site"/>
</dbReference>
<dbReference type="InterPro" id="IPR013968">
    <property type="entry name" value="PKS_KR"/>
</dbReference>
<dbReference type="Gene3D" id="1.10.1200.10">
    <property type="entry name" value="ACP-like"/>
    <property type="match status" value="1"/>
</dbReference>
<dbReference type="InterPro" id="IPR009081">
    <property type="entry name" value="PP-bd_ACP"/>
</dbReference>
<dbReference type="PROSITE" id="PS50075">
    <property type="entry name" value="CARRIER"/>
    <property type="match status" value="1"/>
</dbReference>
<dbReference type="PANTHER" id="PTHR43775:SF37">
    <property type="entry name" value="SI:DKEY-61P9.11"/>
    <property type="match status" value="1"/>
</dbReference>
<sequence>MNMTDSAAARVFAPKVTGSWLLHRATASRDVDWWLTFSSAAALLGTPGQGAYAAANSWVDALVAYRRSRGLPAVGINWGPWAEVGRAQFFADLGVSMITAEQGLEAMQAVLAADRARTGVFSLDARQWFQSFPAVAGSSLFARLQDSAVPERSGGGKIRAQLDALDAAERPAHLASAIAGEIRGVLRSSDPIDHDRPLETLGLDSLMALELRNRLEASLGITLPVALVWAYPTITDLATALCERMDYAPPAVAQQTADAEPELSDEEMDLLADLVEASELEAASRGDS</sequence>
<dbReference type="Pfam" id="PF08659">
    <property type="entry name" value="KR"/>
    <property type="match status" value="1"/>
</dbReference>
<evidence type="ECO:0000256" key="4">
    <source>
        <dbReference type="ARBA" id="ARBA00023268"/>
    </source>
</evidence>
<dbReference type="GO" id="GO:0006633">
    <property type="term" value="P:fatty acid biosynthetic process"/>
    <property type="evidence" value="ECO:0007669"/>
    <property type="project" value="TreeGrafter"/>
</dbReference>
<dbReference type="Gene3D" id="3.40.50.720">
    <property type="entry name" value="NAD(P)-binding Rossmann-like Domain"/>
    <property type="match status" value="1"/>
</dbReference>